<name>A0A8X6LT50_TRICU</name>
<dbReference type="Proteomes" id="UP000887116">
    <property type="component" value="Unassembled WGS sequence"/>
</dbReference>
<organism evidence="2 3">
    <name type="scientific">Trichonephila clavata</name>
    <name type="common">Joro spider</name>
    <name type="synonym">Nephila clavata</name>
    <dbReference type="NCBI Taxonomy" id="2740835"/>
    <lineage>
        <taxon>Eukaryota</taxon>
        <taxon>Metazoa</taxon>
        <taxon>Ecdysozoa</taxon>
        <taxon>Arthropoda</taxon>
        <taxon>Chelicerata</taxon>
        <taxon>Arachnida</taxon>
        <taxon>Araneae</taxon>
        <taxon>Araneomorphae</taxon>
        <taxon>Entelegynae</taxon>
        <taxon>Araneoidea</taxon>
        <taxon>Nephilidae</taxon>
        <taxon>Trichonephila</taxon>
    </lineage>
</organism>
<reference evidence="2" key="1">
    <citation type="submission" date="2020-07" db="EMBL/GenBank/DDBJ databases">
        <title>Multicomponent nature underlies the extraordinary mechanical properties of spider dragline silk.</title>
        <authorList>
            <person name="Kono N."/>
            <person name="Nakamura H."/>
            <person name="Mori M."/>
            <person name="Yoshida Y."/>
            <person name="Ohtoshi R."/>
            <person name="Malay A.D."/>
            <person name="Moran D.A.P."/>
            <person name="Tomita M."/>
            <person name="Numata K."/>
            <person name="Arakawa K."/>
        </authorList>
    </citation>
    <scope>NUCLEOTIDE SEQUENCE</scope>
</reference>
<comment type="caution">
    <text evidence="2">The sequence shown here is derived from an EMBL/GenBank/DDBJ whole genome shotgun (WGS) entry which is preliminary data.</text>
</comment>
<keyword evidence="3" id="KW-1185">Reference proteome</keyword>
<feature type="region of interest" description="Disordered" evidence="1">
    <location>
        <begin position="1"/>
        <end position="27"/>
    </location>
</feature>
<evidence type="ECO:0000256" key="1">
    <source>
        <dbReference type="SAM" id="MobiDB-lite"/>
    </source>
</evidence>
<accession>A0A8X6LT50</accession>
<gene>
    <name evidence="2" type="ORF">TNCT_488861</name>
</gene>
<protein>
    <submittedName>
        <fullName evidence="2">Uncharacterized protein</fullName>
    </submittedName>
</protein>
<evidence type="ECO:0000313" key="2">
    <source>
        <dbReference type="EMBL" id="GFR22001.1"/>
    </source>
</evidence>
<dbReference type="AlphaFoldDB" id="A0A8X6LT50"/>
<proteinExistence type="predicted"/>
<evidence type="ECO:0000313" key="3">
    <source>
        <dbReference type="Proteomes" id="UP000887116"/>
    </source>
</evidence>
<sequence>MLEAETKTKPPPPLVINPTKPDTSFLPQTPLTRRLFKYFFPRNRNYFPAVTSTTTRNPLTCAPSKTFTINHNNEEGNRPRLYKAFVYSPS</sequence>
<dbReference type="EMBL" id="BMAO01028103">
    <property type="protein sequence ID" value="GFR22001.1"/>
    <property type="molecule type" value="Genomic_DNA"/>
</dbReference>